<gene>
    <name evidence="3" type="ORF">EST38_g13227</name>
</gene>
<dbReference type="Pfam" id="PF24883">
    <property type="entry name" value="NPHP3_N"/>
    <property type="match status" value="1"/>
</dbReference>
<name>A0A4Q2D0G2_9AGAR</name>
<feature type="domain" description="NACHT" evidence="2">
    <location>
        <begin position="12"/>
        <end position="161"/>
    </location>
</feature>
<dbReference type="InterPro" id="IPR027417">
    <property type="entry name" value="P-loop_NTPase"/>
</dbReference>
<keyword evidence="1" id="KW-0677">Repeat</keyword>
<dbReference type="SUPFAM" id="SSF52540">
    <property type="entry name" value="P-loop containing nucleoside triphosphate hydrolases"/>
    <property type="match status" value="1"/>
</dbReference>
<feature type="non-terminal residue" evidence="3">
    <location>
        <position position="234"/>
    </location>
</feature>
<dbReference type="InterPro" id="IPR007111">
    <property type="entry name" value="NACHT_NTPase"/>
</dbReference>
<evidence type="ECO:0000313" key="4">
    <source>
        <dbReference type="Proteomes" id="UP000290288"/>
    </source>
</evidence>
<dbReference type="PANTHER" id="PTHR10039:SF14">
    <property type="entry name" value="NACHT DOMAIN-CONTAINING PROTEIN"/>
    <property type="match status" value="1"/>
</dbReference>
<dbReference type="EMBL" id="SDEE01001177">
    <property type="protein sequence ID" value="RXW12627.1"/>
    <property type="molecule type" value="Genomic_DNA"/>
</dbReference>
<accession>A0A4Q2D0G2</accession>
<dbReference type="Proteomes" id="UP000290288">
    <property type="component" value="Unassembled WGS sequence"/>
</dbReference>
<keyword evidence="4" id="KW-1185">Reference proteome</keyword>
<evidence type="ECO:0000259" key="2">
    <source>
        <dbReference type="PROSITE" id="PS50837"/>
    </source>
</evidence>
<evidence type="ECO:0000256" key="1">
    <source>
        <dbReference type="ARBA" id="ARBA00022737"/>
    </source>
</evidence>
<sequence length="234" mass="26191">MDHIGDREGPQHLLCMTGAAGSGKSALQQTIAEGCAKSDILGSAYFFSREDPTRNTISTVVPTIAYQLGLHNPDLKQAIGTVVDQDPVIFKKSLQTQMDSLLAHPMKQLREWDLANFPHVILIDGLDECKGEDRQQELLTAIRKSLLSEDLPFRVLISSRPEWAIRTALEPGGHLHAVAYHIQLSDKYDASSDMRQYLWRRFEQLSLRTGNPHWFTESDIETLAEAGSGQFAYV</sequence>
<dbReference type="STRING" id="2316362.A0A4Q2D0G2"/>
<reference evidence="3 4" key="1">
    <citation type="submission" date="2019-01" db="EMBL/GenBank/DDBJ databases">
        <title>Draft genome sequence of Psathyrella aberdarensis IHI B618.</title>
        <authorList>
            <person name="Buettner E."/>
            <person name="Kellner H."/>
        </authorList>
    </citation>
    <scope>NUCLEOTIDE SEQUENCE [LARGE SCALE GENOMIC DNA]</scope>
    <source>
        <strain evidence="3 4">IHI B618</strain>
    </source>
</reference>
<comment type="caution">
    <text evidence="3">The sequence shown here is derived from an EMBL/GenBank/DDBJ whole genome shotgun (WGS) entry which is preliminary data.</text>
</comment>
<organism evidence="3 4">
    <name type="scientific">Candolleomyces aberdarensis</name>
    <dbReference type="NCBI Taxonomy" id="2316362"/>
    <lineage>
        <taxon>Eukaryota</taxon>
        <taxon>Fungi</taxon>
        <taxon>Dikarya</taxon>
        <taxon>Basidiomycota</taxon>
        <taxon>Agaricomycotina</taxon>
        <taxon>Agaricomycetes</taxon>
        <taxon>Agaricomycetidae</taxon>
        <taxon>Agaricales</taxon>
        <taxon>Agaricineae</taxon>
        <taxon>Psathyrellaceae</taxon>
        <taxon>Candolleomyces</taxon>
    </lineage>
</organism>
<evidence type="ECO:0000313" key="3">
    <source>
        <dbReference type="EMBL" id="RXW12627.1"/>
    </source>
</evidence>
<dbReference type="InterPro" id="IPR056884">
    <property type="entry name" value="NPHP3-like_N"/>
</dbReference>
<proteinExistence type="predicted"/>
<dbReference type="PROSITE" id="PS50837">
    <property type="entry name" value="NACHT"/>
    <property type="match status" value="1"/>
</dbReference>
<protein>
    <recommendedName>
        <fullName evidence="2">NACHT domain-containing protein</fullName>
    </recommendedName>
</protein>
<dbReference type="Gene3D" id="3.40.50.300">
    <property type="entry name" value="P-loop containing nucleotide triphosphate hydrolases"/>
    <property type="match status" value="1"/>
</dbReference>
<dbReference type="PANTHER" id="PTHR10039">
    <property type="entry name" value="AMELOGENIN"/>
    <property type="match status" value="1"/>
</dbReference>
<dbReference type="AlphaFoldDB" id="A0A4Q2D0G2"/>
<dbReference type="OrthoDB" id="5967843at2759"/>